<dbReference type="AlphaFoldDB" id="A0A9P0Q4G9"/>
<protein>
    <recommendedName>
        <fullName evidence="3">SWIM-type domain-containing protein</fullName>
    </recommendedName>
</protein>
<evidence type="ECO:0000313" key="2">
    <source>
        <dbReference type="Proteomes" id="UP001152888"/>
    </source>
</evidence>
<dbReference type="PANTHER" id="PTHR39953">
    <property type="entry name" value="RE54151P"/>
    <property type="match status" value="1"/>
</dbReference>
<accession>A0A9P0Q4G9</accession>
<sequence>MEQNFVKADSSNLPKVDYEMIDEYYRHNDDFVKANVRNVKTQRSGKQSYGDEAIGFVQLLREGSICTVKCQVTPEHKIHEKGYQVTICINEAEEKITHSVCHSCPASEGGCKHGVALMFWLLRRSTEPSVTSVVCYWRKPTLAKVGSSLKAAKLNELFKNVPPFASHNNSFLKKLLEKGLENKSKGILFEYYKTEENAIDKVSLYHLIN</sequence>
<evidence type="ECO:0008006" key="3">
    <source>
        <dbReference type="Google" id="ProtNLM"/>
    </source>
</evidence>
<name>A0A9P0Q4G9_ACAOB</name>
<keyword evidence="2" id="KW-1185">Reference proteome</keyword>
<proteinExistence type="predicted"/>
<reference evidence="1" key="1">
    <citation type="submission" date="2022-03" db="EMBL/GenBank/DDBJ databases">
        <authorList>
            <person name="Sayadi A."/>
        </authorList>
    </citation>
    <scope>NUCLEOTIDE SEQUENCE</scope>
</reference>
<comment type="caution">
    <text evidence="1">The sequence shown here is derived from an EMBL/GenBank/DDBJ whole genome shotgun (WGS) entry which is preliminary data.</text>
</comment>
<dbReference type="EMBL" id="CAKOFQ010007926">
    <property type="protein sequence ID" value="CAH2009854.1"/>
    <property type="molecule type" value="Genomic_DNA"/>
</dbReference>
<evidence type="ECO:0000313" key="1">
    <source>
        <dbReference type="EMBL" id="CAH2009854.1"/>
    </source>
</evidence>
<gene>
    <name evidence="1" type="ORF">ACAOBT_LOCUS31174</name>
</gene>
<organism evidence="1 2">
    <name type="scientific">Acanthoscelides obtectus</name>
    <name type="common">Bean weevil</name>
    <name type="synonym">Bruchus obtectus</name>
    <dbReference type="NCBI Taxonomy" id="200917"/>
    <lineage>
        <taxon>Eukaryota</taxon>
        <taxon>Metazoa</taxon>
        <taxon>Ecdysozoa</taxon>
        <taxon>Arthropoda</taxon>
        <taxon>Hexapoda</taxon>
        <taxon>Insecta</taxon>
        <taxon>Pterygota</taxon>
        <taxon>Neoptera</taxon>
        <taxon>Endopterygota</taxon>
        <taxon>Coleoptera</taxon>
        <taxon>Polyphaga</taxon>
        <taxon>Cucujiformia</taxon>
        <taxon>Chrysomeloidea</taxon>
        <taxon>Chrysomelidae</taxon>
        <taxon>Bruchinae</taxon>
        <taxon>Bruchini</taxon>
        <taxon>Acanthoscelides</taxon>
    </lineage>
</organism>
<dbReference type="OrthoDB" id="261614at2759"/>
<dbReference type="Proteomes" id="UP001152888">
    <property type="component" value="Unassembled WGS sequence"/>
</dbReference>
<dbReference type="PANTHER" id="PTHR39953:SF1">
    <property type="entry name" value="RE54151P"/>
    <property type="match status" value="1"/>
</dbReference>